<dbReference type="AlphaFoldDB" id="A0A0E9WBI1"/>
<accession>A0A0E9WBI1</accession>
<reference evidence="1" key="1">
    <citation type="submission" date="2014-11" db="EMBL/GenBank/DDBJ databases">
        <authorList>
            <person name="Amaro Gonzalez C."/>
        </authorList>
    </citation>
    <scope>NUCLEOTIDE SEQUENCE</scope>
</reference>
<name>A0A0E9WBI1_ANGAN</name>
<proteinExistence type="predicted"/>
<evidence type="ECO:0000313" key="1">
    <source>
        <dbReference type="EMBL" id="JAH86920.1"/>
    </source>
</evidence>
<protein>
    <submittedName>
        <fullName evidence="1">Uncharacterized protein</fullName>
    </submittedName>
</protein>
<organism evidence="1">
    <name type="scientific">Anguilla anguilla</name>
    <name type="common">European freshwater eel</name>
    <name type="synonym">Muraena anguilla</name>
    <dbReference type="NCBI Taxonomy" id="7936"/>
    <lineage>
        <taxon>Eukaryota</taxon>
        <taxon>Metazoa</taxon>
        <taxon>Chordata</taxon>
        <taxon>Craniata</taxon>
        <taxon>Vertebrata</taxon>
        <taxon>Euteleostomi</taxon>
        <taxon>Actinopterygii</taxon>
        <taxon>Neopterygii</taxon>
        <taxon>Teleostei</taxon>
        <taxon>Anguilliformes</taxon>
        <taxon>Anguillidae</taxon>
        <taxon>Anguilla</taxon>
    </lineage>
</organism>
<dbReference type="EMBL" id="GBXM01021657">
    <property type="protein sequence ID" value="JAH86920.1"/>
    <property type="molecule type" value="Transcribed_RNA"/>
</dbReference>
<reference evidence="1" key="2">
    <citation type="journal article" date="2015" name="Fish Shellfish Immunol.">
        <title>Early steps in the European eel (Anguilla anguilla)-Vibrio vulnificus interaction in the gills: Role of the RtxA13 toxin.</title>
        <authorList>
            <person name="Callol A."/>
            <person name="Pajuelo D."/>
            <person name="Ebbesson L."/>
            <person name="Teles M."/>
            <person name="MacKenzie S."/>
            <person name="Amaro C."/>
        </authorList>
    </citation>
    <scope>NUCLEOTIDE SEQUENCE</scope>
</reference>
<sequence length="37" mass="4090">MAGVRNSTCDSSPVRLYLTVQSEVQWLSIKTNPLAHS</sequence>